<protein>
    <submittedName>
        <fullName evidence="2">Uncharacterized protein</fullName>
    </submittedName>
</protein>
<organism evidence="2 3">
    <name type="scientific">Dryococelus australis</name>
    <dbReference type="NCBI Taxonomy" id="614101"/>
    <lineage>
        <taxon>Eukaryota</taxon>
        <taxon>Metazoa</taxon>
        <taxon>Ecdysozoa</taxon>
        <taxon>Arthropoda</taxon>
        <taxon>Hexapoda</taxon>
        <taxon>Insecta</taxon>
        <taxon>Pterygota</taxon>
        <taxon>Neoptera</taxon>
        <taxon>Polyneoptera</taxon>
        <taxon>Phasmatodea</taxon>
        <taxon>Verophasmatodea</taxon>
        <taxon>Anareolatae</taxon>
        <taxon>Phasmatidae</taxon>
        <taxon>Eurycanthinae</taxon>
        <taxon>Dryococelus</taxon>
    </lineage>
</organism>
<accession>A0ABQ9HJ13</accession>
<sequence>MTLQPDVGGGRVAGSQKPTTWQPLPGSPVEERPPPRRPPNYRPHNLNPPPGEFVFVLRAGSTPLSLLLNVPFFCHHRLLALHLIVAASLGRRRAGTEISTVKRFRSGPKVDGLVTIQLITRQISAGPRRPVSGHAIQNHNEAKMGCYMLPCSVKGWDGRKEGRVCLRCRDKLEEQHSTGRFLWESVTQSGSLRVFVMECREEGTQGVGIPTQRPLGAGPPPSLSSSFRECHEKIRRVSDHHAIVALVAQCNHKEDTKQKAPNVCPLIICPNYSHTRAVHQERCGKEQLSSLPRPAAHLLCTGVWRDNEEPGSDVARTTTLRNFANIIWEEGKVFWARGRRATRAENPRRVSSACVQRELSENRGACPETHPILQPTLQLTCMSEDTQNCGGAHAGVAGFGGSPVISYKFYKLLRYTRPRWIAGTKGCEEPPLDRREFRESSASYILRPYTSMETRRFDTRCEQTHCPSMVQSLRGASIRLLDEEHCTLAQAGDEHLYAKTLLGKVKEAVGIAERRMEGARVCEAELVASSSHQTALGRARSTARLSSNTPDGSLPVIDRLSRLRVVSTARRRVWSSAGTQGWGEDTGDPRENPPTSGIVWHDSRLLISSSDPTGNRAVVAGEFSSHCPTVAPYMTCRQPRNTVYRPLISSKSLHDVVMKGEQERRVNECAVLRRRQWPALRDLGGSQQRGVETRCGRNKVRMEQRRNARAGETGDPRENPPTSCIVRHDSHLRKSLSAPGVGIEPCSSWWEGSSLTAQPPWPHKPRARHIRIQFDLGSNVKVLHQRNFMILDLRFFDLSSKFWNRKFWRFEMNFISISNPVLYSNGATIIRVDLRSDRGSSFEPRWCNQAEVAGTKRSTRENEAQRAARGDKTNGRACLLRTFSRAPRDQVVGGKFGRGKGSESGCISGSGTQFSLPVKPFVLRAGEAGGWLAESRWEAASNCLSVVFAEINSTANTHARGCVRGLASPSARDLFARSLGGRTLTAPHRTAQRRCFMNKRTDGMQIIFKPGFEAAAGGGKGAALPALLDGVMYQDGEVGGGLTCLWARIARPAALEWLSGVSGGRPYRRLREASALYHARLSAPILTACVLTPSPLMARRYSGLDTRTLVLDMGEEVVVRPCPTCAREHLMVRFLFLCSCSHHYFIAVYLSVVKLRAAHDK</sequence>
<evidence type="ECO:0000313" key="2">
    <source>
        <dbReference type="EMBL" id="KAJ8884326.1"/>
    </source>
</evidence>
<proteinExistence type="predicted"/>
<dbReference type="EMBL" id="JARBHB010000005">
    <property type="protein sequence ID" value="KAJ8884326.1"/>
    <property type="molecule type" value="Genomic_DNA"/>
</dbReference>
<reference evidence="2 3" key="1">
    <citation type="submission" date="2023-02" db="EMBL/GenBank/DDBJ databases">
        <title>LHISI_Scaffold_Assembly.</title>
        <authorList>
            <person name="Stuart O.P."/>
            <person name="Cleave R."/>
            <person name="Magrath M.J.L."/>
            <person name="Mikheyev A.S."/>
        </authorList>
    </citation>
    <scope>NUCLEOTIDE SEQUENCE [LARGE SCALE GENOMIC DNA]</scope>
    <source>
        <strain evidence="2">Daus_M_001</strain>
        <tissue evidence="2">Leg muscle</tissue>
    </source>
</reference>
<feature type="region of interest" description="Disordered" evidence="1">
    <location>
        <begin position="576"/>
        <end position="595"/>
    </location>
</feature>
<feature type="compositionally biased region" description="Pro residues" evidence="1">
    <location>
        <begin position="36"/>
        <end position="45"/>
    </location>
</feature>
<keyword evidence="3" id="KW-1185">Reference proteome</keyword>
<evidence type="ECO:0000256" key="1">
    <source>
        <dbReference type="SAM" id="MobiDB-lite"/>
    </source>
</evidence>
<feature type="non-terminal residue" evidence="2">
    <location>
        <position position="1161"/>
    </location>
</feature>
<comment type="caution">
    <text evidence="2">The sequence shown here is derived from an EMBL/GenBank/DDBJ whole genome shotgun (WGS) entry which is preliminary data.</text>
</comment>
<feature type="region of interest" description="Disordered" evidence="1">
    <location>
        <begin position="1"/>
        <end position="45"/>
    </location>
</feature>
<name>A0ABQ9HJ13_9NEOP</name>
<feature type="region of interest" description="Disordered" evidence="1">
    <location>
        <begin position="703"/>
        <end position="722"/>
    </location>
</feature>
<evidence type="ECO:0000313" key="3">
    <source>
        <dbReference type="Proteomes" id="UP001159363"/>
    </source>
</evidence>
<dbReference type="Proteomes" id="UP001159363">
    <property type="component" value="Chromosome 4"/>
</dbReference>
<gene>
    <name evidence="2" type="ORF">PR048_016183</name>
</gene>